<dbReference type="Gene3D" id="1.10.10.60">
    <property type="entry name" value="Homeodomain-like"/>
    <property type="match status" value="1"/>
</dbReference>
<feature type="region of interest" description="Disordered" evidence="3">
    <location>
        <begin position="53"/>
        <end position="74"/>
    </location>
</feature>
<gene>
    <name evidence="5" type="ORF">ACFP1K_21185</name>
</gene>
<dbReference type="PANTHER" id="PTHR46889:SF4">
    <property type="entry name" value="TRANSPOSASE INSO FOR INSERTION SEQUENCE ELEMENT IS911B-RELATED"/>
    <property type="match status" value="1"/>
</dbReference>
<dbReference type="SUPFAM" id="SSF53098">
    <property type="entry name" value="Ribonuclease H-like"/>
    <property type="match status" value="1"/>
</dbReference>
<keyword evidence="6" id="KW-1185">Reference proteome</keyword>
<dbReference type="InterPro" id="IPR048020">
    <property type="entry name" value="Transpos_IS3"/>
</dbReference>
<comment type="function">
    <text evidence="1">Involved in the transposition of the insertion sequence.</text>
</comment>
<dbReference type="EMBL" id="JBHSRF010000031">
    <property type="protein sequence ID" value="MFC6083695.1"/>
    <property type="molecule type" value="Genomic_DNA"/>
</dbReference>
<dbReference type="SUPFAM" id="SSF46689">
    <property type="entry name" value="Homeodomain-like"/>
    <property type="match status" value="1"/>
</dbReference>
<dbReference type="Pfam" id="PF00665">
    <property type="entry name" value="rve"/>
    <property type="match status" value="1"/>
</dbReference>
<evidence type="ECO:0000259" key="4">
    <source>
        <dbReference type="PROSITE" id="PS50994"/>
    </source>
</evidence>
<feature type="coiled-coil region" evidence="2">
    <location>
        <begin position="75"/>
        <end position="109"/>
    </location>
</feature>
<evidence type="ECO:0000313" key="5">
    <source>
        <dbReference type="EMBL" id="MFC6083695.1"/>
    </source>
</evidence>
<keyword evidence="2" id="KW-0175">Coiled coil</keyword>
<dbReference type="PROSITE" id="PS50994">
    <property type="entry name" value="INTEGRASE"/>
    <property type="match status" value="1"/>
</dbReference>
<dbReference type="PANTHER" id="PTHR46889">
    <property type="entry name" value="TRANSPOSASE INSF FOR INSERTION SEQUENCE IS3B-RELATED"/>
    <property type="match status" value="1"/>
</dbReference>
<comment type="caution">
    <text evidence="5">The sequence shown here is derived from an EMBL/GenBank/DDBJ whole genome shotgun (WGS) entry which is preliminary data.</text>
</comment>
<dbReference type="Pfam" id="PF01527">
    <property type="entry name" value="HTH_Tnp_1"/>
    <property type="match status" value="1"/>
</dbReference>
<dbReference type="InterPro" id="IPR036397">
    <property type="entry name" value="RNaseH_sf"/>
</dbReference>
<name>A0ABW1NK84_9ACTN</name>
<dbReference type="Pfam" id="PF13333">
    <property type="entry name" value="rve_2"/>
    <property type="match status" value="1"/>
</dbReference>
<reference evidence="6" key="1">
    <citation type="journal article" date="2019" name="Int. J. Syst. Evol. Microbiol.">
        <title>The Global Catalogue of Microorganisms (GCM) 10K type strain sequencing project: providing services to taxonomists for standard genome sequencing and annotation.</title>
        <authorList>
            <consortium name="The Broad Institute Genomics Platform"/>
            <consortium name="The Broad Institute Genome Sequencing Center for Infectious Disease"/>
            <person name="Wu L."/>
            <person name="Ma J."/>
        </authorList>
    </citation>
    <scope>NUCLEOTIDE SEQUENCE [LARGE SCALE GENOMIC DNA]</scope>
    <source>
        <strain evidence="6">JCM 30346</strain>
    </source>
</reference>
<accession>A0ABW1NK84</accession>
<proteinExistence type="predicted"/>
<dbReference type="InterPro" id="IPR012337">
    <property type="entry name" value="RNaseH-like_sf"/>
</dbReference>
<dbReference type="RefSeq" id="WP_380755946.1">
    <property type="nucleotide sequence ID" value="NZ_JBHSRF010000031.1"/>
</dbReference>
<feature type="compositionally biased region" description="Gly residues" evidence="3">
    <location>
        <begin position="53"/>
        <end position="63"/>
    </location>
</feature>
<evidence type="ECO:0000256" key="1">
    <source>
        <dbReference type="ARBA" id="ARBA00002286"/>
    </source>
</evidence>
<protein>
    <submittedName>
        <fullName evidence="5">IS3 family transposase</fullName>
    </submittedName>
</protein>
<sequence>MVMKNYPSEFKADAVALVLSRPDRTITSVARDLGVSRETLRVWVRAAQARGEGGQRAAGGVGPGKNTSAGHLPSDDVLEEENKQLKARIRELEQERDILRKAAKPFRERDELVNRFQFVEDHKALYGVKRLCRVLQVSRSGFYRWLKGAAARLARRQADEQLAEQVRRIHAEHDGTYGSPRVTAELRAAGIVVNHKRVERVMREHGIAGLRLRRKVRSTVPEPDASPVPDLIQRDFTAERPDTRYVGDITYLPVGGGRFLYLATVVDLCSRRLAGWSIADHMRTELVVDALQAAAHTRGGRLDGAVFHSDNGAQYCSGEFARACRRLGVTRSRGTVGTSADNAAAESFNATLKRETLQGASSWPDARTARLAVFGWITRYNTVRRHSRLGHLSPIAYEKTTDSLKPAA</sequence>
<organism evidence="5 6">
    <name type="scientific">Sphaerisporangium aureirubrum</name>
    <dbReference type="NCBI Taxonomy" id="1544736"/>
    <lineage>
        <taxon>Bacteria</taxon>
        <taxon>Bacillati</taxon>
        <taxon>Actinomycetota</taxon>
        <taxon>Actinomycetes</taxon>
        <taxon>Streptosporangiales</taxon>
        <taxon>Streptosporangiaceae</taxon>
        <taxon>Sphaerisporangium</taxon>
    </lineage>
</organism>
<dbReference type="InterPro" id="IPR001584">
    <property type="entry name" value="Integrase_cat-core"/>
</dbReference>
<dbReference type="Gene3D" id="3.30.420.10">
    <property type="entry name" value="Ribonuclease H-like superfamily/Ribonuclease H"/>
    <property type="match status" value="1"/>
</dbReference>
<dbReference type="InterPro" id="IPR002514">
    <property type="entry name" value="Transposase_8"/>
</dbReference>
<dbReference type="InterPro" id="IPR025948">
    <property type="entry name" value="HTH-like_dom"/>
</dbReference>
<feature type="domain" description="Integrase catalytic" evidence="4">
    <location>
        <begin position="237"/>
        <end position="402"/>
    </location>
</feature>
<dbReference type="InterPro" id="IPR009057">
    <property type="entry name" value="Homeodomain-like_sf"/>
</dbReference>
<evidence type="ECO:0000313" key="6">
    <source>
        <dbReference type="Proteomes" id="UP001596137"/>
    </source>
</evidence>
<evidence type="ECO:0000256" key="2">
    <source>
        <dbReference type="SAM" id="Coils"/>
    </source>
</evidence>
<evidence type="ECO:0000256" key="3">
    <source>
        <dbReference type="SAM" id="MobiDB-lite"/>
    </source>
</evidence>
<dbReference type="Pfam" id="PF13276">
    <property type="entry name" value="HTH_21"/>
    <property type="match status" value="1"/>
</dbReference>
<dbReference type="InterPro" id="IPR050900">
    <property type="entry name" value="Transposase_IS3/IS150/IS904"/>
</dbReference>
<dbReference type="NCBIfam" id="NF033516">
    <property type="entry name" value="transpos_IS3"/>
    <property type="match status" value="1"/>
</dbReference>
<dbReference type="Proteomes" id="UP001596137">
    <property type="component" value="Unassembled WGS sequence"/>
</dbReference>